<protein>
    <submittedName>
        <fullName evidence="2">GNAT family N-acetyltransferase</fullName>
    </submittedName>
</protein>
<accession>A0A2V1KCC8</accession>
<dbReference type="InterPro" id="IPR000182">
    <property type="entry name" value="GNAT_dom"/>
</dbReference>
<dbReference type="AlphaFoldDB" id="A0A2V1KCC8"/>
<dbReference type="GO" id="GO:0016747">
    <property type="term" value="F:acyltransferase activity, transferring groups other than amino-acyl groups"/>
    <property type="evidence" value="ECO:0007669"/>
    <property type="project" value="InterPro"/>
</dbReference>
<dbReference type="InterPro" id="IPR016181">
    <property type="entry name" value="Acyl_CoA_acyltransferase"/>
</dbReference>
<dbReference type="SUPFAM" id="SSF55729">
    <property type="entry name" value="Acyl-CoA N-acyltransferases (Nat)"/>
    <property type="match status" value="1"/>
</dbReference>
<name>A0A2V1KCC8_9ACTO</name>
<dbReference type="Pfam" id="PF00583">
    <property type="entry name" value="Acetyltransf_1"/>
    <property type="match status" value="1"/>
</dbReference>
<sequence>MTKLVRVSETHGRTGLNFERAKLGEAAAVQAAYREIIDYLAATVDYPHWHSENHPGSDLVAEWVSTGNLYVARGEASGGIAGLVALDHNAPGGYADAAWGIEAAREQVLIVHGLGVTPRFQHRGVARFLIDQIIGVARKRGCLVVRLDV</sequence>
<dbReference type="PROSITE" id="PS51186">
    <property type="entry name" value="GNAT"/>
    <property type="match status" value="1"/>
</dbReference>
<dbReference type="CDD" id="cd04301">
    <property type="entry name" value="NAT_SF"/>
    <property type="match status" value="1"/>
</dbReference>
<dbReference type="Gene3D" id="3.40.630.30">
    <property type="match status" value="1"/>
</dbReference>
<keyword evidence="3" id="KW-1185">Reference proteome</keyword>
<proteinExistence type="predicted"/>
<organism evidence="2 3">
    <name type="scientific">Ancrocorticia populi</name>
    <dbReference type="NCBI Taxonomy" id="2175228"/>
    <lineage>
        <taxon>Bacteria</taxon>
        <taxon>Bacillati</taxon>
        <taxon>Actinomycetota</taxon>
        <taxon>Actinomycetes</taxon>
        <taxon>Actinomycetales</taxon>
        <taxon>Actinomycetaceae</taxon>
        <taxon>Ancrocorticia</taxon>
    </lineage>
</organism>
<dbReference type="Proteomes" id="UP000245283">
    <property type="component" value="Unassembled WGS sequence"/>
</dbReference>
<dbReference type="EMBL" id="QETB01000003">
    <property type="protein sequence ID" value="PWF26560.1"/>
    <property type="molecule type" value="Genomic_DNA"/>
</dbReference>
<evidence type="ECO:0000259" key="1">
    <source>
        <dbReference type="PROSITE" id="PS51186"/>
    </source>
</evidence>
<evidence type="ECO:0000313" key="2">
    <source>
        <dbReference type="EMBL" id="PWF26560.1"/>
    </source>
</evidence>
<gene>
    <name evidence="2" type="ORF">DD236_06840</name>
</gene>
<comment type="caution">
    <text evidence="2">The sequence shown here is derived from an EMBL/GenBank/DDBJ whole genome shotgun (WGS) entry which is preliminary data.</text>
</comment>
<reference evidence="3" key="1">
    <citation type="submission" date="2018-05" db="EMBL/GenBank/DDBJ databases">
        <authorList>
            <person name="Li Y."/>
        </authorList>
    </citation>
    <scope>NUCLEOTIDE SEQUENCE [LARGE SCALE GENOMIC DNA]</scope>
    <source>
        <strain evidence="3">sk1b4</strain>
    </source>
</reference>
<evidence type="ECO:0000313" key="3">
    <source>
        <dbReference type="Proteomes" id="UP000245283"/>
    </source>
</evidence>
<feature type="domain" description="N-acetyltransferase" evidence="1">
    <location>
        <begin position="31"/>
        <end position="149"/>
    </location>
</feature>
<keyword evidence="2" id="KW-0808">Transferase</keyword>
<dbReference type="OrthoDB" id="529907at2"/>